<evidence type="ECO:0000256" key="7">
    <source>
        <dbReference type="ARBA" id="ARBA00023306"/>
    </source>
</evidence>
<keyword evidence="5" id="KW-0238">DNA-binding</keyword>
<dbReference type="Gene3D" id="3.40.50.300">
    <property type="entry name" value="P-loop containing nucleotide triphosphate hydrolases"/>
    <property type="match status" value="1"/>
</dbReference>
<dbReference type="VEuPathDB" id="FungiDB:DNF11_2777"/>
<dbReference type="STRING" id="425264.A0A3G2SBQ2"/>
<dbReference type="SMART" id="SM00382">
    <property type="entry name" value="AAA"/>
    <property type="match status" value="1"/>
</dbReference>
<proteinExistence type="inferred from homology"/>
<dbReference type="Pfam" id="PF00004">
    <property type="entry name" value="AAA"/>
    <property type="match status" value="1"/>
</dbReference>
<dbReference type="InterPro" id="IPR003593">
    <property type="entry name" value="AAA+_ATPase"/>
</dbReference>
<dbReference type="SUPFAM" id="SSF52540">
    <property type="entry name" value="P-loop containing nucleoside triphosphate hydrolases"/>
    <property type="match status" value="1"/>
</dbReference>
<feature type="region of interest" description="Disordered" evidence="9">
    <location>
        <begin position="576"/>
        <end position="622"/>
    </location>
</feature>
<dbReference type="EMBL" id="CP033152">
    <property type="protein sequence ID" value="AYO43727.1"/>
    <property type="molecule type" value="Genomic_DNA"/>
</dbReference>
<dbReference type="CDD" id="cd18140">
    <property type="entry name" value="HLD_clamp_RFC"/>
    <property type="match status" value="1"/>
</dbReference>
<dbReference type="InterPro" id="IPR047854">
    <property type="entry name" value="RFC_lid"/>
</dbReference>
<dbReference type="OrthoDB" id="2195431at2759"/>
<dbReference type="InterPro" id="IPR027417">
    <property type="entry name" value="P-loop_NTPase"/>
</dbReference>
<keyword evidence="12" id="KW-1185">Reference proteome</keyword>
<feature type="domain" description="AAA+ ATPase" evidence="10">
    <location>
        <begin position="148"/>
        <end position="289"/>
    </location>
</feature>
<evidence type="ECO:0000256" key="8">
    <source>
        <dbReference type="ARBA" id="ARBA00043975"/>
    </source>
</evidence>
<keyword evidence="3" id="KW-0547">Nucleotide-binding</keyword>
<evidence type="ECO:0000256" key="4">
    <source>
        <dbReference type="ARBA" id="ARBA00022840"/>
    </source>
</evidence>
<evidence type="ECO:0000256" key="9">
    <source>
        <dbReference type="SAM" id="MobiDB-lite"/>
    </source>
</evidence>
<keyword evidence="6" id="KW-0539">Nucleus</keyword>
<evidence type="ECO:0000259" key="10">
    <source>
        <dbReference type="SMART" id="SM00382"/>
    </source>
</evidence>
<name>A0A3G2SBQ2_MALR7</name>
<sequence>MSEAHFGRAEARGPSVPAYIPAAPFAATRLDGTSVLIPRRRRIQAWRPSTTSASYAPALSEPLDVLMPRVRARPSEVAREPRRRWAADSRMWVDKYRPRAFTDLLGDDRLHRDVLRWVKAWDPCVFGRDAPRARRVDERVPDKFGRPHERVLLLSGPPGLGKTTLAHVVAQHAGYRVYELNASDARTAADVESRVRTALESDSLRGHGRPTLVVIDEIDGATGGSDALGTSGFVRALVRLLERGAGAPRGKKSQPILRPIVCICNDLYAPALRPLRPMSQIVRCYRPPTPLITRRLREICAREHLSADTRGLTMLCDVSHGDLRACLHALELLHRDGRPVSVSTIQDASVGIKDSVVPLQRLWTQLFCAMDPTHVSWHGSHIHALVHELTAFGDYDRLTHGCFEHYIHLRVPDQGWQRYADALDWLHFSQRMMHGTSFELLPYVPWTWVAWHHLFANIANPVPEQPPRHDYERHMQLRATLETTEALRRCLPAHLAPFYAQDTIACELGPALARILSPDIKVHATPYASALPDLVDTMLLYGMSFEADRNEHGALVHRLHPCIDVFAQYAAHSQADVGPSRHGARQHVQRELEAEQRRRRRRTLPETATQKEAPSSPHAASATAPTYRDFFGRVMPTPAVPSQADAAPAGPSGLQVFYRFHEGYSNAVRKPIKLASLL</sequence>
<dbReference type="InterPro" id="IPR003959">
    <property type="entry name" value="ATPase_AAA_core"/>
</dbReference>
<dbReference type="CDD" id="cd00009">
    <property type="entry name" value="AAA"/>
    <property type="match status" value="1"/>
</dbReference>
<dbReference type="Gene3D" id="1.10.8.60">
    <property type="match status" value="1"/>
</dbReference>
<evidence type="ECO:0000256" key="1">
    <source>
        <dbReference type="ARBA" id="ARBA00004123"/>
    </source>
</evidence>
<dbReference type="GO" id="GO:0005524">
    <property type="term" value="F:ATP binding"/>
    <property type="evidence" value="ECO:0007669"/>
    <property type="project" value="UniProtKB-KW"/>
</dbReference>
<keyword evidence="7" id="KW-0131">Cell cycle</keyword>
<dbReference type="PANTHER" id="PTHR46765">
    <property type="entry name" value="P-LOOP CONTAINING NUCLEOSIDE TRIPHOSPHATE HYDROLASES SUPERFAMILY PROTEIN"/>
    <property type="match status" value="1"/>
</dbReference>
<dbReference type="GO" id="GO:0005634">
    <property type="term" value="C:nucleus"/>
    <property type="evidence" value="ECO:0007669"/>
    <property type="project" value="UniProtKB-SubCell"/>
</dbReference>
<evidence type="ECO:0000256" key="2">
    <source>
        <dbReference type="ARBA" id="ARBA00022705"/>
    </source>
</evidence>
<comment type="subcellular location">
    <subcellularLocation>
        <location evidence="1">Nucleus</location>
    </subcellularLocation>
</comment>
<protein>
    <submittedName>
        <fullName evidence="11">Chromosome transmission fidelity protein 18</fullName>
    </submittedName>
</protein>
<dbReference type="InterPro" id="IPR053016">
    <property type="entry name" value="CTF18-RFC_complex"/>
</dbReference>
<reference evidence="11 12" key="1">
    <citation type="submission" date="2018-10" db="EMBL/GenBank/DDBJ databases">
        <title>Complete genome sequence of Malassezia restricta CBS 7877.</title>
        <authorList>
            <person name="Morand S.C."/>
            <person name="Bertignac M."/>
            <person name="Iltis A."/>
            <person name="Kolder I."/>
            <person name="Pirovano W."/>
            <person name="Jourdain R."/>
            <person name="Clavaud C."/>
        </authorList>
    </citation>
    <scope>NUCLEOTIDE SEQUENCE [LARGE SCALE GENOMIC DNA]</scope>
    <source>
        <strain evidence="11 12">CBS 7877</strain>
    </source>
</reference>
<dbReference type="GO" id="GO:0006260">
    <property type="term" value="P:DNA replication"/>
    <property type="evidence" value="ECO:0007669"/>
    <property type="project" value="UniProtKB-KW"/>
</dbReference>
<organism evidence="11 12">
    <name type="scientific">Malassezia restricta (strain ATCC 96810 / NBRC 103918 / CBS 7877)</name>
    <name type="common">Seborrheic dermatitis infection agent</name>
    <dbReference type="NCBI Taxonomy" id="425264"/>
    <lineage>
        <taxon>Eukaryota</taxon>
        <taxon>Fungi</taxon>
        <taxon>Dikarya</taxon>
        <taxon>Basidiomycota</taxon>
        <taxon>Ustilaginomycotina</taxon>
        <taxon>Malasseziomycetes</taxon>
        <taxon>Malasseziales</taxon>
        <taxon>Malasseziaceae</taxon>
        <taxon>Malassezia</taxon>
    </lineage>
</organism>
<accession>A0A3G2SBQ2</accession>
<gene>
    <name evidence="11" type="primary">ctf18</name>
    <name evidence="11" type="ORF">DNF11_2777</name>
</gene>
<dbReference type="GO" id="GO:0003677">
    <property type="term" value="F:DNA binding"/>
    <property type="evidence" value="ECO:0007669"/>
    <property type="project" value="UniProtKB-KW"/>
</dbReference>
<dbReference type="GO" id="GO:0016887">
    <property type="term" value="F:ATP hydrolysis activity"/>
    <property type="evidence" value="ECO:0007669"/>
    <property type="project" value="InterPro"/>
</dbReference>
<evidence type="ECO:0000313" key="12">
    <source>
        <dbReference type="Proteomes" id="UP000269793"/>
    </source>
</evidence>
<evidence type="ECO:0000256" key="5">
    <source>
        <dbReference type="ARBA" id="ARBA00023125"/>
    </source>
</evidence>
<dbReference type="Proteomes" id="UP000269793">
    <property type="component" value="Chromosome V"/>
</dbReference>
<comment type="similarity">
    <text evidence="8">Belongs to the activator 1 small subunits family. CTF18 subfamily.</text>
</comment>
<dbReference type="AlphaFoldDB" id="A0A3G2SBQ2"/>
<evidence type="ECO:0000313" key="11">
    <source>
        <dbReference type="EMBL" id="AYO43727.1"/>
    </source>
</evidence>
<evidence type="ECO:0000256" key="6">
    <source>
        <dbReference type="ARBA" id="ARBA00023242"/>
    </source>
</evidence>
<feature type="compositionally biased region" description="Low complexity" evidence="9">
    <location>
        <begin position="605"/>
        <end position="622"/>
    </location>
</feature>
<keyword evidence="4" id="KW-0067">ATP-binding</keyword>
<keyword evidence="2" id="KW-0235">DNA replication</keyword>
<dbReference type="PANTHER" id="PTHR46765:SF1">
    <property type="entry name" value="P-LOOP CONTAINING NUCLEOSIDE TRIPHOSPHATE HYDROLASES SUPERFAMILY PROTEIN"/>
    <property type="match status" value="1"/>
</dbReference>
<evidence type="ECO:0000256" key="3">
    <source>
        <dbReference type="ARBA" id="ARBA00022741"/>
    </source>
</evidence>